<evidence type="ECO:0000259" key="9">
    <source>
        <dbReference type="PROSITE" id="PS50073"/>
    </source>
</evidence>
<feature type="compositionally biased region" description="Polar residues" evidence="8">
    <location>
        <begin position="196"/>
        <end position="205"/>
    </location>
</feature>
<feature type="compositionally biased region" description="Polar residues" evidence="8">
    <location>
        <begin position="243"/>
        <end position="257"/>
    </location>
</feature>
<dbReference type="InterPro" id="IPR051763">
    <property type="entry name" value="Copper_Homeo_Regul"/>
</dbReference>
<dbReference type="PANTHER" id="PTHR28088:SF9">
    <property type="entry name" value="TRANSCRIPTION FACTOR GRISEA, PUTATIVE (AFU_ORTHOLOGUE AFUA_1G13190)-RELATED"/>
    <property type="match status" value="1"/>
</dbReference>
<name>A0A1D2J7W1_PARBR</name>
<gene>
    <name evidence="10" type="ORF">ACO22_06278</name>
</gene>
<dbReference type="GO" id="GO:0005507">
    <property type="term" value="F:copper ion binding"/>
    <property type="evidence" value="ECO:0007669"/>
    <property type="project" value="InterPro"/>
</dbReference>
<protein>
    <recommendedName>
        <fullName evidence="9">Copper-fist domain-containing protein</fullName>
    </recommendedName>
</protein>
<dbReference type="GO" id="GO:0006879">
    <property type="term" value="P:intracellular iron ion homeostasis"/>
    <property type="evidence" value="ECO:0007669"/>
    <property type="project" value="TreeGrafter"/>
</dbReference>
<evidence type="ECO:0000256" key="2">
    <source>
        <dbReference type="ARBA" id="ARBA00022723"/>
    </source>
</evidence>
<feature type="domain" description="Copper-fist" evidence="9">
    <location>
        <begin position="36"/>
        <end position="71"/>
    </location>
</feature>
<feature type="region of interest" description="Disordered" evidence="8">
    <location>
        <begin position="191"/>
        <end position="301"/>
    </location>
</feature>
<dbReference type="GO" id="GO:0000981">
    <property type="term" value="F:DNA-binding transcription factor activity, RNA polymerase II-specific"/>
    <property type="evidence" value="ECO:0007669"/>
    <property type="project" value="TreeGrafter"/>
</dbReference>
<dbReference type="VEuPathDB" id="FungiDB:PADG_02168"/>
<feature type="compositionally biased region" description="Polar residues" evidence="8">
    <location>
        <begin position="322"/>
        <end position="339"/>
    </location>
</feature>
<comment type="caution">
    <text evidence="10">The sequence shown here is derived from an EMBL/GenBank/DDBJ whole genome shotgun (WGS) entry which is preliminary data.</text>
</comment>
<accession>A0A1D2J7W1</accession>
<dbReference type="GO" id="GO:0000978">
    <property type="term" value="F:RNA polymerase II cis-regulatory region sequence-specific DNA binding"/>
    <property type="evidence" value="ECO:0007669"/>
    <property type="project" value="TreeGrafter"/>
</dbReference>
<keyword evidence="5" id="KW-0805">Transcription regulation</keyword>
<dbReference type="GO" id="GO:0006878">
    <property type="term" value="P:intracellular copper ion homeostasis"/>
    <property type="evidence" value="ECO:0007669"/>
    <property type="project" value="TreeGrafter"/>
</dbReference>
<evidence type="ECO:0000256" key="5">
    <source>
        <dbReference type="ARBA" id="ARBA00023015"/>
    </source>
</evidence>
<dbReference type="PROSITE" id="PS50073">
    <property type="entry name" value="COPPER_FIST_2"/>
    <property type="match status" value="1"/>
</dbReference>
<sequence length="605" mass="65979">MPLDEEGAKWSWYVSRLILCPYSIHYQQHEQPFDSQGNCLSSEPCVRGHRSSKCQHFDRLMMKVPKAGRPLAKCPHPKGTCSCQKLYAFMVRIPKGSSCLCRPLYQVPMVVTESGTSVKPVASLPAASASSIANTNRIQKRSSRRSSLQTAPELVAKVVDEMETASNDNKVSSSPARNVRCSHKTERYFLPPRTSADCSNGQSPNGGLHLPDLLPTQPQAQGSALEPPSTNDGCCASRKPMEPSSQPSRSCCSTNSPKSEEFDATVGEFKQEDGARSSQQPNPHQSAQTIPPDRNWEHGSFLTPDLSVQTQEQHNIVPHFPNRNSIPHFQMRGSSSTPVTGYPSPNAVSQYQPIHHPQSPFSSSNIPAVAFHSPRLPNDSQLHNCVCGDDCQCLGCASHPFNKTTREHVQQMGYLLNFADDDQQSERSDNNANKPSFDGPPVPAEFEYHNWSPSSLPFQNSHQLPWNGPHTRPTLNGSGSSPSGGPTVYSSNRGEMMMQPAAYYELEYPADYLDPCTNMTGTCQCGINCSCVGCLTHSGHDGVQLELSPPPDTTLEGAVTDTAKSVPPSTPYSPSQLNGDINSYLNHEDLAIPIQNSAPRSPLPA</sequence>
<feature type="compositionally biased region" description="Polar residues" evidence="8">
    <location>
        <begin position="451"/>
        <end position="464"/>
    </location>
</feature>
<evidence type="ECO:0000256" key="4">
    <source>
        <dbReference type="ARBA" id="ARBA00023008"/>
    </source>
</evidence>
<feature type="compositionally biased region" description="Polar residues" evidence="8">
    <location>
        <begin position="276"/>
        <end position="289"/>
    </location>
</feature>
<dbReference type="Pfam" id="PF00649">
    <property type="entry name" value="Copper-fist"/>
    <property type="match status" value="1"/>
</dbReference>
<dbReference type="Proteomes" id="UP000242814">
    <property type="component" value="Unassembled WGS sequence"/>
</dbReference>
<proteinExistence type="predicted"/>
<dbReference type="EMBL" id="LZYO01000328">
    <property type="protein sequence ID" value="ODH17277.1"/>
    <property type="molecule type" value="Genomic_DNA"/>
</dbReference>
<evidence type="ECO:0000256" key="8">
    <source>
        <dbReference type="SAM" id="MobiDB-lite"/>
    </source>
</evidence>
<dbReference type="InterPro" id="IPR036395">
    <property type="entry name" value="Cu_fist_DNA-bd_dom_sf"/>
</dbReference>
<dbReference type="SMART" id="SM01090">
    <property type="entry name" value="Copper-fist"/>
    <property type="match status" value="1"/>
</dbReference>
<dbReference type="SUPFAM" id="SSF57879">
    <property type="entry name" value="Zinc domain conserved in yeast copper-regulated transcription factors"/>
    <property type="match status" value="1"/>
</dbReference>
<keyword evidence="6" id="KW-0804">Transcription</keyword>
<reference evidence="10 11" key="1">
    <citation type="submission" date="2016-06" db="EMBL/GenBank/DDBJ databases">
        <authorList>
            <person name="Kjaerup R.B."/>
            <person name="Dalgaard T.S."/>
            <person name="Juul-Madsen H.R."/>
        </authorList>
    </citation>
    <scope>NUCLEOTIDE SEQUENCE [LARGE SCALE GENOMIC DNA]</scope>
    <source>
        <strain evidence="10 11">Pb300</strain>
    </source>
</reference>
<feature type="region of interest" description="Disordered" evidence="8">
    <location>
        <begin position="422"/>
        <end position="492"/>
    </location>
</feature>
<dbReference type="Gene3D" id="3.90.430.10">
    <property type="entry name" value="Copper fist DNA-binding domain"/>
    <property type="match status" value="1"/>
</dbReference>
<feature type="region of interest" description="Disordered" evidence="8">
    <location>
        <begin position="557"/>
        <end position="580"/>
    </location>
</feature>
<dbReference type="SMART" id="SM00412">
    <property type="entry name" value="Cu_FIST"/>
    <property type="match status" value="1"/>
</dbReference>
<feature type="region of interest" description="Disordered" evidence="8">
    <location>
        <begin position="128"/>
        <end position="151"/>
    </location>
</feature>
<keyword evidence="3" id="KW-0862">Zinc</keyword>
<dbReference type="VEuPathDB" id="FungiDB:PABG_06777"/>
<organism evidence="10 11">
    <name type="scientific">Paracoccidioides brasiliensis</name>
    <dbReference type="NCBI Taxonomy" id="121759"/>
    <lineage>
        <taxon>Eukaryota</taxon>
        <taxon>Fungi</taxon>
        <taxon>Dikarya</taxon>
        <taxon>Ascomycota</taxon>
        <taxon>Pezizomycotina</taxon>
        <taxon>Eurotiomycetes</taxon>
        <taxon>Eurotiomycetidae</taxon>
        <taxon>Onygenales</taxon>
        <taxon>Ajellomycetaceae</taxon>
        <taxon>Paracoccidioides</taxon>
    </lineage>
</organism>
<evidence type="ECO:0000313" key="11">
    <source>
        <dbReference type="Proteomes" id="UP000242814"/>
    </source>
</evidence>
<dbReference type="InterPro" id="IPR001083">
    <property type="entry name" value="Cu_fist_DNA-bd_dom"/>
</dbReference>
<evidence type="ECO:0000256" key="7">
    <source>
        <dbReference type="ARBA" id="ARBA00023242"/>
    </source>
</evidence>
<dbReference type="GO" id="GO:0005634">
    <property type="term" value="C:nucleus"/>
    <property type="evidence" value="ECO:0007669"/>
    <property type="project" value="UniProtKB-SubCell"/>
</dbReference>
<evidence type="ECO:0000256" key="6">
    <source>
        <dbReference type="ARBA" id="ARBA00023163"/>
    </source>
</evidence>
<keyword evidence="4" id="KW-0186">Copper</keyword>
<feature type="compositionally biased region" description="Polar residues" evidence="8">
    <location>
        <begin position="216"/>
        <end position="232"/>
    </location>
</feature>
<feature type="region of interest" description="Disordered" evidence="8">
    <location>
        <begin position="318"/>
        <end position="342"/>
    </location>
</feature>
<keyword evidence="7" id="KW-0539">Nucleus</keyword>
<evidence type="ECO:0000256" key="3">
    <source>
        <dbReference type="ARBA" id="ARBA00022833"/>
    </source>
</evidence>
<dbReference type="AlphaFoldDB" id="A0A1D2J7W1"/>
<keyword evidence="2" id="KW-0479">Metal-binding</keyword>
<dbReference type="PANTHER" id="PTHR28088">
    <property type="entry name" value="TRANSCRIPTIONAL ACTIVATOR HAA1-RELATED"/>
    <property type="match status" value="1"/>
</dbReference>
<feature type="compositionally biased region" description="Low complexity" evidence="8">
    <location>
        <begin position="477"/>
        <end position="486"/>
    </location>
</feature>
<dbReference type="GO" id="GO:0045944">
    <property type="term" value="P:positive regulation of transcription by RNA polymerase II"/>
    <property type="evidence" value="ECO:0007669"/>
    <property type="project" value="TreeGrafter"/>
</dbReference>
<evidence type="ECO:0000256" key="1">
    <source>
        <dbReference type="ARBA" id="ARBA00004123"/>
    </source>
</evidence>
<comment type="subcellular location">
    <subcellularLocation>
        <location evidence="1">Nucleus</location>
    </subcellularLocation>
</comment>
<evidence type="ECO:0000313" key="10">
    <source>
        <dbReference type="EMBL" id="ODH17277.1"/>
    </source>
</evidence>